<comment type="similarity">
    <text evidence="2">Belongs to the CpsD/CapB family.</text>
</comment>
<evidence type="ECO:0000256" key="1">
    <source>
        <dbReference type="ARBA" id="ARBA00004429"/>
    </source>
</evidence>
<evidence type="ECO:0000313" key="20">
    <source>
        <dbReference type="Proteomes" id="UP001203284"/>
    </source>
</evidence>
<gene>
    <name evidence="19" type="ORF">MWN34_10075</name>
</gene>
<evidence type="ECO:0000256" key="3">
    <source>
        <dbReference type="ARBA" id="ARBA00008883"/>
    </source>
</evidence>
<keyword evidence="14" id="KW-0829">Tyrosine-protein kinase</keyword>
<dbReference type="CDD" id="cd05387">
    <property type="entry name" value="BY-kinase"/>
    <property type="match status" value="1"/>
</dbReference>
<reference evidence="19 20" key="1">
    <citation type="submission" date="2022-04" db="EMBL/GenBank/DDBJ databases">
        <authorList>
            <person name="Grouzdev D.S."/>
            <person name="Pantiukh K.S."/>
            <person name="Krutkina M.S."/>
        </authorList>
    </citation>
    <scope>NUCLEOTIDE SEQUENCE [LARGE SCALE GENOMIC DNA]</scope>
    <source>
        <strain evidence="19 20">6x-1</strain>
    </source>
</reference>
<evidence type="ECO:0000256" key="16">
    <source>
        <dbReference type="SAM" id="MobiDB-lite"/>
    </source>
</evidence>
<dbReference type="InterPro" id="IPR050445">
    <property type="entry name" value="Bact_polysacc_biosynth/exp"/>
</dbReference>
<comment type="catalytic activity">
    <reaction evidence="15">
        <text>L-tyrosyl-[protein] + ATP = O-phospho-L-tyrosyl-[protein] + ADP + H(+)</text>
        <dbReference type="Rhea" id="RHEA:10596"/>
        <dbReference type="Rhea" id="RHEA-COMP:10136"/>
        <dbReference type="Rhea" id="RHEA-COMP:20101"/>
        <dbReference type="ChEBI" id="CHEBI:15378"/>
        <dbReference type="ChEBI" id="CHEBI:30616"/>
        <dbReference type="ChEBI" id="CHEBI:46858"/>
        <dbReference type="ChEBI" id="CHEBI:61978"/>
        <dbReference type="ChEBI" id="CHEBI:456216"/>
        <dbReference type="EC" id="2.7.10.2"/>
    </reaction>
</comment>
<protein>
    <recommendedName>
        <fullName evidence="4">non-specific protein-tyrosine kinase</fullName>
        <ecNumber evidence="4">2.7.10.2</ecNumber>
    </recommendedName>
</protein>
<keyword evidence="8" id="KW-0812">Transmembrane</keyword>
<evidence type="ECO:0000256" key="10">
    <source>
        <dbReference type="ARBA" id="ARBA00022777"/>
    </source>
</evidence>
<evidence type="ECO:0000256" key="2">
    <source>
        <dbReference type="ARBA" id="ARBA00007316"/>
    </source>
</evidence>
<evidence type="ECO:0000256" key="13">
    <source>
        <dbReference type="ARBA" id="ARBA00023136"/>
    </source>
</evidence>
<evidence type="ECO:0000256" key="14">
    <source>
        <dbReference type="ARBA" id="ARBA00023137"/>
    </source>
</evidence>
<dbReference type="Pfam" id="PF02706">
    <property type="entry name" value="Wzz"/>
    <property type="match status" value="1"/>
</dbReference>
<feature type="domain" description="AAA" evidence="18">
    <location>
        <begin position="415"/>
        <end position="565"/>
    </location>
</feature>
<dbReference type="PANTHER" id="PTHR32309:SF13">
    <property type="entry name" value="FERRIC ENTEROBACTIN TRANSPORT PROTEIN FEPE"/>
    <property type="match status" value="1"/>
</dbReference>
<keyword evidence="5" id="KW-1003">Cell membrane</keyword>
<keyword evidence="13" id="KW-0472">Membrane</keyword>
<feature type="compositionally biased region" description="Low complexity" evidence="16">
    <location>
        <begin position="214"/>
        <end position="235"/>
    </location>
</feature>
<evidence type="ECO:0000313" key="19">
    <source>
        <dbReference type="EMBL" id="MCK0197259.1"/>
    </source>
</evidence>
<organism evidence="19 20">
    <name type="scientific">Ancylobacter crimeensis</name>
    <dbReference type="NCBI Taxonomy" id="2579147"/>
    <lineage>
        <taxon>Bacteria</taxon>
        <taxon>Pseudomonadati</taxon>
        <taxon>Pseudomonadota</taxon>
        <taxon>Alphaproteobacteria</taxon>
        <taxon>Hyphomicrobiales</taxon>
        <taxon>Xanthobacteraceae</taxon>
        <taxon>Ancylobacter</taxon>
    </lineage>
</organism>
<keyword evidence="10" id="KW-0418">Kinase</keyword>
<evidence type="ECO:0000256" key="6">
    <source>
        <dbReference type="ARBA" id="ARBA00022519"/>
    </source>
</evidence>
<comment type="caution">
    <text evidence="19">The sequence shown here is derived from an EMBL/GenBank/DDBJ whole genome shotgun (WGS) entry which is preliminary data.</text>
</comment>
<evidence type="ECO:0000256" key="4">
    <source>
        <dbReference type="ARBA" id="ARBA00011903"/>
    </source>
</evidence>
<feature type="domain" description="Polysaccharide chain length determinant N-terminal" evidence="17">
    <location>
        <begin position="2"/>
        <end position="77"/>
    </location>
</feature>
<evidence type="ECO:0000256" key="7">
    <source>
        <dbReference type="ARBA" id="ARBA00022679"/>
    </source>
</evidence>
<dbReference type="InterPro" id="IPR003856">
    <property type="entry name" value="LPS_length_determ_N"/>
</dbReference>
<dbReference type="InterPro" id="IPR025669">
    <property type="entry name" value="AAA_dom"/>
</dbReference>
<dbReference type="SUPFAM" id="SSF52540">
    <property type="entry name" value="P-loop containing nucleoside triphosphate hydrolases"/>
    <property type="match status" value="1"/>
</dbReference>
<keyword evidence="9" id="KW-0547">Nucleotide-binding</keyword>
<keyword evidence="12" id="KW-1133">Transmembrane helix</keyword>
<dbReference type="EMBL" id="JALKCH010000006">
    <property type="protein sequence ID" value="MCK0197259.1"/>
    <property type="molecule type" value="Genomic_DNA"/>
</dbReference>
<keyword evidence="7" id="KW-0808">Transferase</keyword>
<keyword evidence="20" id="KW-1185">Reference proteome</keyword>
<evidence type="ECO:0000256" key="15">
    <source>
        <dbReference type="ARBA" id="ARBA00051245"/>
    </source>
</evidence>
<evidence type="ECO:0000256" key="8">
    <source>
        <dbReference type="ARBA" id="ARBA00022692"/>
    </source>
</evidence>
<sequence length="585" mass="63631">MTIAIPMVFAVLVCGFYLKVATPLFTARAQIIIDPRVQEQWNSQTGNAVLALDTAQVESQIAVLRSERIAKAVIAELNLGEDPDFQPRPGIMRRMLARIWKPQPIQMSPEAKERFIIESFAGNLDVRRSGLSYAIDISFSSTNPERAAEVANATAESYIRHQLAARSETARVGGDWLEARTLELRTQMSAAMRAVQEFKARRDYRIARPSEGTGAPAASPGNPDAAPADGGKPPATLEELETTAQIYQRVYESFLQGFTEAVQRQSFPVADARVLTSATAPFSKTEPRGTMVLALGLLISALFGTGVGLLRHQLDHTIRSPRQIRSELGLEYLGSLPGSMPSPTSALRSWLKRLRTKARRRTQAALPATLSATTQTAPAAGLLPLPGRRAREALIEIRERVDICMRPAERFTLGITSHREGEGKTVLACHLAGMFAMSGRRTLLIDANTTNPTLTRATDSTDRPGLLEVMKGHARLADALENLPGSGVDVLPLGHSTRPAAFHQENATALRAVLAGVMKDYDVVLVDLPPMTPSHGGLALYVCLDALLLVVESGRITRNVLEEDMHWLQTLQARLLGAVITKAGQ</sequence>
<name>A0ABT0DBI1_9HYPH</name>
<evidence type="ECO:0000256" key="12">
    <source>
        <dbReference type="ARBA" id="ARBA00022989"/>
    </source>
</evidence>
<dbReference type="EC" id="2.7.10.2" evidence="4"/>
<dbReference type="PANTHER" id="PTHR32309">
    <property type="entry name" value="TYROSINE-PROTEIN KINASE"/>
    <property type="match status" value="1"/>
</dbReference>
<comment type="similarity">
    <text evidence="3">Belongs to the etk/wzc family.</text>
</comment>
<keyword evidence="11" id="KW-0067">ATP-binding</keyword>
<evidence type="ECO:0000259" key="18">
    <source>
        <dbReference type="Pfam" id="PF13614"/>
    </source>
</evidence>
<dbReference type="Proteomes" id="UP001203284">
    <property type="component" value="Unassembled WGS sequence"/>
</dbReference>
<dbReference type="InterPro" id="IPR027417">
    <property type="entry name" value="P-loop_NTPase"/>
</dbReference>
<comment type="subcellular location">
    <subcellularLocation>
        <location evidence="1">Cell inner membrane</location>
        <topology evidence="1">Multi-pass membrane protein</topology>
    </subcellularLocation>
</comment>
<evidence type="ECO:0000256" key="9">
    <source>
        <dbReference type="ARBA" id="ARBA00022741"/>
    </source>
</evidence>
<evidence type="ECO:0000256" key="11">
    <source>
        <dbReference type="ARBA" id="ARBA00022840"/>
    </source>
</evidence>
<accession>A0ABT0DBI1</accession>
<dbReference type="InterPro" id="IPR005702">
    <property type="entry name" value="Wzc-like_C"/>
</dbReference>
<dbReference type="Pfam" id="PF13614">
    <property type="entry name" value="AAA_31"/>
    <property type="match status" value="1"/>
</dbReference>
<keyword evidence="6" id="KW-0997">Cell inner membrane</keyword>
<feature type="region of interest" description="Disordered" evidence="16">
    <location>
        <begin position="207"/>
        <end position="235"/>
    </location>
</feature>
<proteinExistence type="inferred from homology"/>
<evidence type="ECO:0000259" key="17">
    <source>
        <dbReference type="Pfam" id="PF02706"/>
    </source>
</evidence>
<evidence type="ECO:0000256" key="5">
    <source>
        <dbReference type="ARBA" id="ARBA00022475"/>
    </source>
</evidence>
<dbReference type="Gene3D" id="3.40.50.300">
    <property type="entry name" value="P-loop containing nucleotide triphosphate hydrolases"/>
    <property type="match status" value="1"/>
</dbReference>